<evidence type="ECO:0000313" key="2">
    <source>
        <dbReference type="Proteomes" id="UP001605990"/>
    </source>
</evidence>
<keyword evidence="2" id="KW-1185">Reference proteome</keyword>
<dbReference type="RefSeq" id="WP_282392910.1">
    <property type="nucleotide sequence ID" value="NZ_JBIENY010000417.1"/>
</dbReference>
<reference evidence="1 2" key="1">
    <citation type="submission" date="2024-10" db="EMBL/GenBank/DDBJ databases">
        <title>Draft genome assembly of a novel steroid transforming actinomycete isolated from African clawed frog Xenopus laevis.</title>
        <authorList>
            <person name="Bragin E."/>
            <person name="Kollerov V."/>
            <person name="Donova M.V."/>
        </authorList>
    </citation>
    <scope>NUCLEOTIDE SEQUENCE [LARGE SCALE GENOMIC DNA]</scope>
    <source>
        <strain evidence="1 2">MTOC-St3</strain>
    </source>
</reference>
<name>A0ABW7EBL3_STRRO</name>
<accession>A0ABW7EBL3</accession>
<sequence>MRGAFGHLFRVMKERAGEHFDRLMGDGRVGEFLRKVSIAACDKVAGWAPAAAGRGQRIGRTGRRC</sequence>
<evidence type="ECO:0000313" key="1">
    <source>
        <dbReference type="EMBL" id="MFG6299424.1"/>
    </source>
</evidence>
<dbReference type="Proteomes" id="UP001605990">
    <property type="component" value="Unassembled WGS sequence"/>
</dbReference>
<proteinExistence type="predicted"/>
<protein>
    <submittedName>
        <fullName evidence="1">Uncharacterized protein</fullName>
    </submittedName>
</protein>
<organism evidence="1 2">
    <name type="scientific">Streptomyces rochei</name>
    <name type="common">Streptomyces parvullus</name>
    <dbReference type="NCBI Taxonomy" id="1928"/>
    <lineage>
        <taxon>Bacteria</taxon>
        <taxon>Bacillati</taxon>
        <taxon>Actinomycetota</taxon>
        <taxon>Actinomycetes</taxon>
        <taxon>Kitasatosporales</taxon>
        <taxon>Streptomycetaceae</taxon>
        <taxon>Streptomyces</taxon>
        <taxon>Streptomyces rochei group</taxon>
    </lineage>
</organism>
<dbReference type="EMBL" id="JBIENY010000417">
    <property type="protein sequence ID" value="MFG6299424.1"/>
    <property type="molecule type" value="Genomic_DNA"/>
</dbReference>
<comment type="caution">
    <text evidence="1">The sequence shown here is derived from an EMBL/GenBank/DDBJ whole genome shotgun (WGS) entry which is preliminary data.</text>
</comment>
<gene>
    <name evidence="1" type="ORF">ACGU38_29200</name>
</gene>